<evidence type="ECO:0000313" key="3">
    <source>
        <dbReference type="EMBL" id="MTS50941.1"/>
    </source>
</evidence>
<dbReference type="Gene3D" id="3.20.20.120">
    <property type="entry name" value="Enolase-like C-terminal domain"/>
    <property type="match status" value="1"/>
</dbReference>
<dbReference type="RefSeq" id="WP_058722920.1">
    <property type="nucleotide sequence ID" value="NZ_CAOJUJ010000006.1"/>
</dbReference>
<sequence length="430" mass="46793">MERIVNTELGVIREPLRAPFGFKGGTLSELWQTAVRLTLDSGASGMGVGVQSVLWSDPVTFCACDEAGGNERMLAVTRRALELLQGQAFTDPPGMTAGLVPELLAFARRLLGRADVPQTFVLNALVPVDFALWQLWNAKRGNGTFDALCASFCPELTNREKELGSIPLITYHTPEDELHALLEDGAFLLKVKIGSDPEKNGDPEAMLAWDIGRLRTVHTAAAGFTTPYTECGRPVYYLDANGRYPDREFLLRFLDAADKMDALERIVLLEEPFAGDRPEPVHGLPVRVAGDESAHSAQDVARLTREYGYSAIACKPIAKTLSVTLEMVRAAQKSGAACFCADLTVPPALLDWNMSLAARLPRVPGLRVGVVESNGPQNYTDWRRLDAMCAAPGAAWRTPQNGVYRLDGGFYGESGIFAPLPAYADTLRPV</sequence>
<comment type="caution">
    <text evidence="2">The sequence shown here is derived from an EMBL/GenBank/DDBJ whole genome shotgun (WGS) entry which is preliminary data.</text>
</comment>
<dbReference type="SUPFAM" id="SSF54826">
    <property type="entry name" value="Enolase N-terminal domain-like"/>
    <property type="match status" value="1"/>
</dbReference>
<dbReference type="InterPro" id="IPR036849">
    <property type="entry name" value="Enolase-like_C_sf"/>
</dbReference>
<keyword evidence="1" id="KW-0479">Metal-binding</keyword>
<dbReference type="GO" id="GO:0046872">
    <property type="term" value="F:metal ion binding"/>
    <property type="evidence" value="ECO:0007669"/>
    <property type="project" value="UniProtKB-KW"/>
</dbReference>
<reference evidence="2 4" key="1">
    <citation type="submission" date="2015-10" db="EMBL/GenBank/DDBJ databases">
        <title>A novel member of the family Ruminococcaceae isolated from human faeces.</title>
        <authorList>
            <person name="Shkoporov A.N."/>
            <person name="Chaplin A.V."/>
            <person name="Motuzova O.V."/>
            <person name="Kafarskaia L.I."/>
            <person name="Efimov B.A."/>
        </authorList>
    </citation>
    <scope>NUCLEOTIDE SEQUENCE [LARGE SCALE GENOMIC DNA]</scope>
    <source>
        <strain evidence="2 4">668</strain>
    </source>
</reference>
<evidence type="ECO:0000313" key="2">
    <source>
        <dbReference type="EMBL" id="KUE77026.1"/>
    </source>
</evidence>
<protein>
    <submittedName>
        <fullName evidence="3">L-alanine-DL-glutamate epimerase</fullName>
    </submittedName>
</protein>
<evidence type="ECO:0000313" key="4">
    <source>
        <dbReference type="Proteomes" id="UP000053433"/>
    </source>
</evidence>
<evidence type="ECO:0000256" key="1">
    <source>
        <dbReference type="ARBA" id="ARBA00022723"/>
    </source>
</evidence>
<dbReference type="Proteomes" id="UP000449193">
    <property type="component" value="Unassembled WGS sequence"/>
</dbReference>
<gene>
    <name evidence="2" type="ORF">ASJ35_05510</name>
    <name evidence="3" type="ORF">GMD52_05215</name>
</gene>
<evidence type="ECO:0000313" key="5">
    <source>
        <dbReference type="Proteomes" id="UP000449193"/>
    </source>
</evidence>
<organism evidence="2 4">
    <name type="scientific">Ruthenibacterium lactatiformans</name>
    <dbReference type="NCBI Taxonomy" id="1550024"/>
    <lineage>
        <taxon>Bacteria</taxon>
        <taxon>Bacillati</taxon>
        <taxon>Bacillota</taxon>
        <taxon>Clostridia</taxon>
        <taxon>Eubacteriales</taxon>
        <taxon>Oscillospiraceae</taxon>
        <taxon>Ruthenibacterium</taxon>
    </lineage>
</organism>
<dbReference type="Proteomes" id="UP000053433">
    <property type="component" value="Unassembled WGS sequence"/>
</dbReference>
<reference evidence="3 5" key="2">
    <citation type="journal article" date="2019" name="Nat. Med.">
        <title>A library of human gut bacterial isolates paired with longitudinal multiomics data enables mechanistic microbiome research.</title>
        <authorList>
            <person name="Poyet M."/>
            <person name="Groussin M."/>
            <person name="Gibbons S.M."/>
            <person name="Avila-Pacheco J."/>
            <person name="Jiang X."/>
            <person name="Kearney S.M."/>
            <person name="Perrotta A.R."/>
            <person name="Berdy B."/>
            <person name="Zhao S."/>
            <person name="Lieberman T.D."/>
            <person name="Swanson P.K."/>
            <person name="Smith M."/>
            <person name="Roesemann S."/>
            <person name="Alexander J.E."/>
            <person name="Rich S.A."/>
            <person name="Livny J."/>
            <person name="Vlamakis H."/>
            <person name="Clish C."/>
            <person name="Bullock K."/>
            <person name="Deik A."/>
            <person name="Scott J."/>
            <person name="Pierce K.A."/>
            <person name="Xavier R.J."/>
            <person name="Alm E.J."/>
        </authorList>
    </citation>
    <scope>NUCLEOTIDE SEQUENCE [LARGE SCALE GENOMIC DNA]</scope>
    <source>
        <strain evidence="3 5">BIOML-A7</strain>
    </source>
</reference>
<name>A0A0W7TT69_9FIRM</name>
<accession>A0A0W7TT69</accession>
<dbReference type="SUPFAM" id="SSF51604">
    <property type="entry name" value="Enolase C-terminal domain-like"/>
    <property type="match status" value="1"/>
</dbReference>
<dbReference type="InterPro" id="IPR029017">
    <property type="entry name" value="Enolase-like_N"/>
</dbReference>
<dbReference type="AlphaFoldDB" id="A0A0W7TT69"/>
<dbReference type="Gene3D" id="3.30.390.10">
    <property type="entry name" value="Enolase-like, N-terminal domain"/>
    <property type="match status" value="1"/>
</dbReference>
<proteinExistence type="predicted"/>
<dbReference type="EMBL" id="WMZR01000005">
    <property type="protein sequence ID" value="MTS50941.1"/>
    <property type="molecule type" value="Genomic_DNA"/>
</dbReference>
<dbReference type="EMBL" id="LMUA01000005">
    <property type="protein sequence ID" value="KUE77026.1"/>
    <property type="molecule type" value="Genomic_DNA"/>
</dbReference>